<dbReference type="Gene3D" id="1.10.357.10">
    <property type="entry name" value="Tetracycline Repressor, domain 2"/>
    <property type="match status" value="1"/>
</dbReference>
<sequence length="204" mass="22736">MTTEAEIEPARDREDSNAGLARERILEAAGELFAERGYDATPTSRIAENAQVPKGLIHYYFKRKEDILVALVERLPEQRIRSEEVVVRGDLTGSLRALVGELDRRLRSSLPLSHLLWREADTHEAVRSALNRRFQQIVEQTRHVIEGALPGGAPGDIDTASVLLARAINHDHATARLRANGVELDREIRLIARALGAGRSAEER</sequence>
<dbReference type="RefSeq" id="WP_092523610.1">
    <property type="nucleotide sequence ID" value="NZ_FNKO01000002.1"/>
</dbReference>
<keyword evidence="1" id="KW-0805">Transcription regulation</keyword>
<dbReference type="STRING" id="995062.SAMN04489718_2232"/>
<dbReference type="InterPro" id="IPR001647">
    <property type="entry name" value="HTH_TetR"/>
</dbReference>
<dbReference type="Proteomes" id="UP000199301">
    <property type="component" value="Unassembled WGS sequence"/>
</dbReference>
<dbReference type="InterPro" id="IPR050109">
    <property type="entry name" value="HTH-type_TetR-like_transc_reg"/>
</dbReference>
<organism evidence="6 7">
    <name type="scientific">Actinopolyspora saharensis</name>
    <dbReference type="NCBI Taxonomy" id="995062"/>
    <lineage>
        <taxon>Bacteria</taxon>
        <taxon>Bacillati</taxon>
        <taxon>Actinomycetota</taxon>
        <taxon>Actinomycetes</taxon>
        <taxon>Actinopolysporales</taxon>
        <taxon>Actinopolysporaceae</taxon>
        <taxon>Actinopolyspora</taxon>
    </lineage>
</organism>
<evidence type="ECO:0000256" key="4">
    <source>
        <dbReference type="PROSITE-ProRule" id="PRU00335"/>
    </source>
</evidence>
<dbReference type="AlphaFoldDB" id="A0A1H1DTR7"/>
<dbReference type="PANTHER" id="PTHR30055:SF234">
    <property type="entry name" value="HTH-TYPE TRANSCRIPTIONAL REGULATOR BETI"/>
    <property type="match status" value="1"/>
</dbReference>
<dbReference type="Pfam" id="PF00440">
    <property type="entry name" value="TetR_N"/>
    <property type="match status" value="1"/>
</dbReference>
<dbReference type="SUPFAM" id="SSF46689">
    <property type="entry name" value="Homeodomain-like"/>
    <property type="match status" value="1"/>
</dbReference>
<evidence type="ECO:0000313" key="6">
    <source>
        <dbReference type="EMBL" id="SDQ79885.1"/>
    </source>
</evidence>
<keyword evidence="7" id="KW-1185">Reference proteome</keyword>
<protein>
    <submittedName>
        <fullName evidence="6">DNA-binding transcriptional regulator, AcrR family</fullName>
    </submittedName>
</protein>
<dbReference type="InterPro" id="IPR009057">
    <property type="entry name" value="Homeodomain-like_sf"/>
</dbReference>
<evidence type="ECO:0000256" key="3">
    <source>
        <dbReference type="ARBA" id="ARBA00023163"/>
    </source>
</evidence>
<feature type="DNA-binding region" description="H-T-H motif" evidence="4">
    <location>
        <begin position="42"/>
        <end position="61"/>
    </location>
</feature>
<evidence type="ECO:0000259" key="5">
    <source>
        <dbReference type="PROSITE" id="PS50977"/>
    </source>
</evidence>
<evidence type="ECO:0000256" key="2">
    <source>
        <dbReference type="ARBA" id="ARBA00023125"/>
    </source>
</evidence>
<evidence type="ECO:0000313" key="7">
    <source>
        <dbReference type="Proteomes" id="UP000199301"/>
    </source>
</evidence>
<dbReference type="PANTHER" id="PTHR30055">
    <property type="entry name" value="HTH-TYPE TRANSCRIPTIONAL REGULATOR RUTR"/>
    <property type="match status" value="1"/>
</dbReference>
<evidence type="ECO:0000256" key="1">
    <source>
        <dbReference type="ARBA" id="ARBA00023015"/>
    </source>
</evidence>
<reference evidence="7" key="1">
    <citation type="submission" date="2016-10" db="EMBL/GenBank/DDBJ databases">
        <authorList>
            <person name="Varghese N."/>
            <person name="Submissions S."/>
        </authorList>
    </citation>
    <scope>NUCLEOTIDE SEQUENCE [LARGE SCALE GENOMIC DNA]</scope>
    <source>
        <strain evidence="7">DSM 45459</strain>
    </source>
</reference>
<dbReference type="PRINTS" id="PR00455">
    <property type="entry name" value="HTHTETR"/>
</dbReference>
<feature type="domain" description="HTH tetR-type" evidence="5">
    <location>
        <begin position="19"/>
        <end position="79"/>
    </location>
</feature>
<name>A0A1H1DTR7_9ACTN</name>
<dbReference type="EMBL" id="FNKO01000002">
    <property type="protein sequence ID" value="SDQ79885.1"/>
    <property type="molecule type" value="Genomic_DNA"/>
</dbReference>
<accession>A0A1H1DTR7</accession>
<proteinExistence type="predicted"/>
<dbReference type="GO" id="GO:0003700">
    <property type="term" value="F:DNA-binding transcription factor activity"/>
    <property type="evidence" value="ECO:0007669"/>
    <property type="project" value="TreeGrafter"/>
</dbReference>
<dbReference type="PROSITE" id="PS50977">
    <property type="entry name" value="HTH_TETR_2"/>
    <property type="match status" value="1"/>
</dbReference>
<gene>
    <name evidence="6" type="ORF">SAMN04489718_2232</name>
</gene>
<dbReference type="GO" id="GO:0000976">
    <property type="term" value="F:transcription cis-regulatory region binding"/>
    <property type="evidence" value="ECO:0007669"/>
    <property type="project" value="TreeGrafter"/>
</dbReference>
<dbReference type="OrthoDB" id="2356263at2"/>
<keyword evidence="3" id="KW-0804">Transcription</keyword>
<keyword evidence="2 4" id="KW-0238">DNA-binding</keyword>